<protein>
    <submittedName>
        <fullName evidence="5">Putative esterase afoC</fullName>
    </submittedName>
</protein>
<dbReference type="GO" id="GO:0005634">
    <property type="term" value="C:nucleus"/>
    <property type="evidence" value="ECO:0007669"/>
    <property type="project" value="TreeGrafter"/>
</dbReference>
<accession>A0A3D8RS85</accession>
<evidence type="ECO:0000313" key="5">
    <source>
        <dbReference type="EMBL" id="RDW76681.1"/>
    </source>
</evidence>
<dbReference type="InterPro" id="IPR050593">
    <property type="entry name" value="LovG"/>
</dbReference>
<keyword evidence="2" id="KW-0378">Hydrolase</keyword>
<evidence type="ECO:0000259" key="4">
    <source>
        <dbReference type="Pfam" id="PF03959"/>
    </source>
</evidence>
<dbReference type="AlphaFoldDB" id="A0A3D8RS85"/>
<dbReference type="PANTHER" id="PTHR48070">
    <property type="entry name" value="ESTERASE OVCA2"/>
    <property type="match status" value="1"/>
</dbReference>
<dbReference type="PANTHER" id="PTHR48070:SF3">
    <property type="entry name" value="ESTERASE DBAE-RELATED"/>
    <property type="match status" value="1"/>
</dbReference>
<feature type="region of interest" description="Disordered" evidence="3">
    <location>
        <begin position="206"/>
        <end position="236"/>
    </location>
</feature>
<reference evidence="5 6" key="1">
    <citation type="journal article" date="2018" name="IMA Fungus">
        <title>IMA Genome-F 9: Draft genome sequence of Annulohypoxylon stygium, Aspergillus mulundensis, Berkeleyomyces basicola (syn. Thielaviopsis basicola), Ceratocystis smalleyi, two Cercospora beticola strains, Coleophoma cylindrospora, Fusarium fracticaudum, Phialophora cf. hyalina, and Morchella septimelata.</title>
        <authorList>
            <person name="Wingfield B.D."/>
            <person name="Bills G.F."/>
            <person name="Dong Y."/>
            <person name="Huang W."/>
            <person name="Nel W.J."/>
            <person name="Swalarsk-Parry B.S."/>
            <person name="Vaghefi N."/>
            <person name="Wilken P.M."/>
            <person name="An Z."/>
            <person name="de Beer Z.W."/>
            <person name="De Vos L."/>
            <person name="Chen L."/>
            <person name="Duong T.A."/>
            <person name="Gao Y."/>
            <person name="Hammerbacher A."/>
            <person name="Kikkert J.R."/>
            <person name="Li Y."/>
            <person name="Li H."/>
            <person name="Li K."/>
            <person name="Li Q."/>
            <person name="Liu X."/>
            <person name="Ma X."/>
            <person name="Naidoo K."/>
            <person name="Pethybridge S.J."/>
            <person name="Sun J."/>
            <person name="Steenkamp E.T."/>
            <person name="van der Nest M.A."/>
            <person name="van Wyk S."/>
            <person name="Wingfield M.J."/>
            <person name="Xiong C."/>
            <person name="Yue Q."/>
            <person name="Zhang X."/>
        </authorList>
    </citation>
    <scope>NUCLEOTIDE SEQUENCE [LARGE SCALE GENOMIC DNA]</scope>
    <source>
        <strain evidence="5 6">DSM 5745</strain>
    </source>
</reference>
<dbReference type="Pfam" id="PF03959">
    <property type="entry name" value="FSH1"/>
    <property type="match status" value="1"/>
</dbReference>
<feature type="compositionally biased region" description="Low complexity" evidence="3">
    <location>
        <begin position="206"/>
        <end position="215"/>
    </location>
</feature>
<dbReference type="Proteomes" id="UP000256690">
    <property type="component" value="Unassembled WGS sequence"/>
</dbReference>
<gene>
    <name evidence="5" type="ORF">DSM5745_06673</name>
</gene>
<dbReference type="Gene3D" id="3.40.50.1820">
    <property type="entry name" value="alpha/beta hydrolase"/>
    <property type="match status" value="1"/>
</dbReference>
<sequence length="306" mass="32373">MPALDLDLPPPSEADADLHLPRILCLHGGGTNARIFSAQCRGLRRLLGPSYRLVFADAPFLSSPGPDVTSVYGEWGPFRSWVPVPTGVSLASWAAAGVEVQVDARAIDGCVAAAMERDEKAGARGEWVGLLGFSQGARVAASLLYRQQQQRALGGWSRKRGAGAEAASTNYRFAILFAGRGPLLDLGFDSGTTSASSSAPASAYASASASASESESGSDPDSAAEDDDENEVDSDNLLRIPTIHIHGLRDPGLPMHRDLVRCCADSSVRVVEWDGAHRMPITTKDVGAVVAALRDLAMARKYESLR</sequence>
<evidence type="ECO:0000256" key="2">
    <source>
        <dbReference type="ARBA" id="ARBA00022801"/>
    </source>
</evidence>
<dbReference type="GO" id="GO:0005737">
    <property type="term" value="C:cytoplasm"/>
    <property type="evidence" value="ECO:0007669"/>
    <property type="project" value="TreeGrafter"/>
</dbReference>
<comment type="similarity">
    <text evidence="1">Belongs to the LovG family.</text>
</comment>
<evidence type="ECO:0000256" key="1">
    <source>
        <dbReference type="ARBA" id="ARBA00005863"/>
    </source>
</evidence>
<name>A0A3D8RS85_9EURO</name>
<dbReference type="InterPro" id="IPR029058">
    <property type="entry name" value="AB_hydrolase_fold"/>
</dbReference>
<dbReference type="OrthoDB" id="414698at2759"/>
<dbReference type="InterPro" id="IPR005645">
    <property type="entry name" value="FSH-like_dom"/>
</dbReference>
<feature type="compositionally biased region" description="Acidic residues" evidence="3">
    <location>
        <begin position="216"/>
        <end position="234"/>
    </location>
</feature>
<organism evidence="5 6">
    <name type="scientific">Aspergillus mulundensis</name>
    <dbReference type="NCBI Taxonomy" id="1810919"/>
    <lineage>
        <taxon>Eukaryota</taxon>
        <taxon>Fungi</taxon>
        <taxon>Dikarya</taxon>
        <taxon>Ascomycota</taxon>
        <taxon>Pezizomycotina</taxon>
        <taxon>Eurotiomycetes</taxon>
        <taxon>Eurotiomycetidae</taxon>
        <taxon>Eurotiales</taxon>
        <taxon>Aspergillaceae</taxon>
        <taxon>Aspergillus</taxon>
        <taxon>Aspergillus subgen. Nidulantes</taxon>
    </lineage>
</organism>
<keyword evidence="6" id="KW-1185">Reference proteome</keyword>
<dbReference type="RefSeq" id="XP_026602993.1">
    <property type="nucleotide sequence ID" value="XM_026748689.1"/>
</dbReference>
<dbReference type="GO" id="GO:0044550">
    <property type="term" value="P:secondary metabolite biosynthetic process"/>
    <property type="evidence" value="ECO:0007669"/>
    <property type="project" value="TreeGrafter"/>
</dbReference>
<dbReference type="GO" id="GO:0016787">
    <property type="term" value="F:hydrolase activity"/>
    <property type="evidence" value="ECO:0007669"/>
    <property type="project" value="UniProtKB-KW"/>
</dbReference>
<feature type="domain" description="Serine hydrolase" evidence="4">
    <location>
        <begin position="21"/>
        <end position="286"/>
    </location>
</feature>
<dbReference type="STRING" id="1810919.A0A3D8RS85"/>
<evidence type="ECO:0000256" key="3">
    <source>
        <dbReference type="SAM" id="MobiDB-lite"/>
    </source>
</evidence>
<dbReference type="GeneID" id="38117043"/>
<comment type="caution">
    <text evidence="5">The sequence shown here is derived from an EMBL/GenBank/DDBJ whole genome shotgun (WGS) entry which is preliminary data.</text>
</comment>
<dbReference type="SUPFAM" id="SSF53474">
    <property type="entry name" value="alpha/beta-Hydrolases"/>
    <property type="match status" value="1"/>
</dbReference>
<proteinExistence type="inferred from homology"/>
<dbReference type="EMBL" id="PVWQ01000007">
    <property type="protein sequence ID" value="RDW76681.1"/>
    <property type="molecule type" value="Genomic_DNA"/>
</dbReference>
<evidence type="ECO:0000313" key="6">
    <source>
        <dbReference type="Proteomes" id="UP000256690"/>
    </source>
</evidence>